<sequence length="434" mass="47210">MSSSTLPPLLPHPFVPSSSAGLPRDWKSLIATQPLVSNEFTSSISHHPTENATAHFTSAQFNAGSSEWALSLVGYSIARRPYYEALLSTIKKTWSLKGTLSLLTLDDGFFLLKFNNREDYDMAWTGGPWFFFGKPFILQKWTPEFVPVREEFPSIPLWIKIKNFPLSCWTPEGISKIASCVGIPLAVDALTAAKTRLTFARVCVQVCSTSSLPDEIYYTVDGKVFPLTVLYDWKPSHCSCCNSIMHASNACPKNPNPQPSQAEPPKTRGRSSSRKPRNPNPSPRLNIPKPPAPPLANPTEQPVAPSALPTYTPSTSQALVPNLNNPTTESPPSSPISKLNPTQFFDGAPPKSPHIPIANKFAILSDQNDPTSNLTLNRDTFPSPAYDYPIEAGGGSAGSSSMGKEKKNMATSVNTKTTRSKTAKKATSSTSKSQ</sequence>
<organism evidence="3 4">
    <name type="scientific">Dendrobium nobile</name>
    <name type="common">Orchid</name>
    <dbReference type="NCBI Taxonomy" id="94219"/>
    <lineage>
        <taxon>Eukaryota</taxon>
        <taxon>Viridiplantae</taxon>
        <taxon>Streptophyta</taxon>
        <taxon>Embryophyta</taxon>
        <taxon>Tracheophyta</taxon>
        <taxon>Spermatophyta</taxon>
        <taxon>Magnoliopsida</taxon>
        <taxon>Liliopsida</taxon>
        <taxon>Asparagales</taxon>
        <taxon>Orchidaceae</taxon>
        <taxon>Epidendroideae</taxon>
        <taxon>Malaxideae</taxon>
        <taxon>Dendrobiinae</taxon>
        <taxon>Dendrobium</taxon>
    </lineage>
</organism>
<accession>A0A8T3CAK7</accession>
<dbReference type="EMBL" id="JAGYWB010000002">
    <property type="protein sequence ID" value="KAI0529259.1"/>
    <property type="molecule type" value="Genomic_DNA"/>
</dbReference>
<feature type="compositionally biased region" description="Pro residues" evidence="1">
    <location>
        <begin position="278"/>
        <end position="296"/>
    </location>
</feature>
<evidence type="ECO:0000313" key="4">
    <source>
        <dbReference type="Proteomes" id="UP000829196"/>
    </source>
</evidence>
<feature type="compositionally biased region" description="Low complexity" evidence="1">
    <location>
        <begin position="425"/>
        <end position="434"/>
    </location>
</feature>
<feature type="region of interest" description="Disordered" evidence="1">
    <location>
        <begin position="252"/>
        <end position="353"/>
    </location>
</feature>
<dbReference type="PANTHER" id="PTHR31286:SF180">
    <property type="entry name" value="OS10G0362600 PROTEIN"/>
    <property type="match status" value="1"/>
</dbReference>
<dbReference type="InterPro" id="IPR040256">
    <property type="entry name" value="At4g02000-like"/>
</dbReference>
<name>A0A8T3CAK7_DENNO</name>
<feature type="compositionally biased region" description="Low complexity" evidence="1">
    <location>
        <begin position="321"/>
        <end position="331"/>
    </location>
</feature>
<keyword evidence="4" id="KW-1185">Reference proteome</keyword>
<gene>
    <name evidence="3" type="ORF">KFK09_001806</name>
</gene>
<dbReference type="OrthoDB" id="1939300at2759"/>
<dbReference type="Pfam" id="PF14111">
    <property type="entry name" value="DUF4283"/>
    <property type="match status" value="1"/>
</dbReference>
<reference evidence="3" key="1">
    <citation type="journal article" date="2022" name="Front. Genet.">
        <title>Chromosome-Scale Assembly of the Dendrobium nobile Genome Provides Insights Into the Molecular Mechanism of the Biosynthesis of the Medicinal Active Ingredient of Dendrobium.</title>
        <authorList>
            <person name="Xu Q."/>
            <person name="Niu S.-C."/>
            <person name="Li K.-L."/>
            <person name="Zheng P.-J."/>
            <person name="Zhang X.-J."/>
            <person name="Jia Y."/>
            <person name="Liu Y."/>
            <person name="Niu Y.-X."/>
            <person name="Yu L.-H."/>
            <person name="Chen D.-F."/>
            <person name="Zhang G.-Q."/>
        </authorList>
    </citation>
    <scope>NUCLEOTIDE SEQUENCE</scope>
    <source>
        <tissue evidence="3">Leaf</tissue>
    </source>
</reference>
<dbReference type="AlphaFoldDB" id="A0A8T3CAK7"/>
<dbReference type="InterPro" id="IPR025558">
    <property type="entry name" value="DUF4283"/>
</dbReference>
<feature type="domain" description="DUF4283" evidence="2">
    <location>
        <begin position="66"/>
        <end position="147"/>
    </location>
</feature>
<dbReference type="PANTHER" id="PTHR31286">
    <property type="entry name" value="GLYCINE-RICH CELL WALL STRUCTURAL PROTEIN 1.8-LIKE"/>
    <property type="match status" value="1"/>
</dbReference>
<dbReference type="Proteomes" id="UP000829196">
    <property type="component" value="Unassembled WGS sequence"/>
</dbReference>
<comment type="caution">
    <text evidence="3">The sequence shown here is derived from an EMBL/GenBank/DDBJ whole genome shotgun (WGS) entry which is preliminary data.</text>
</comment>
<feature type="compositionally biased region" description="Basic residues" evidence="1">
    <location>
        <begin position="267"/>
        <end position="277"/>
    </location>
</feature>
<evidence type="ECO:0000313" key="3">
    <source>
        <dbReference type="EMBL" id="KAI0529259.1"/>
    </source>
</evidence>
<protein>
    <recommendedName>
        <fullName evidence="2">DUF4283 domain-containing protein</fullName>
    </recommendedName>
</protein>
<evidence type="ECO:0000256" key="1">
    <source>
        <dbReference type="SAM" id="MobiDB-lite"/>
    </source>
</evidence>
<proteinExistence type="predicted"/>
<feature type="compositionally biased region" description="Polar residues" evidence="1">
    <location>
        <begin position="309"/>
        <end position="319"/>
    </location>
</feature>
<evidence type="ECO:0000259" key="2">
    <source>
        <dbReference type="Pfam" id="PF14111"/>
    </source>
</evidence>
<feature type="region of interest" description="Disordered" evidence="1">
    <location>
        <begin position="387"/>
        <end position="434"/>
    </location>
</feature>